<dbReference type="GO" id="GO:0005737">
    <property type="term" value="C:cytoplasm"/>
    <property type="evidence" value="ECO:0007669"/>
    <property type="project" value="TreeGrafter"/>
</dbReference>
<dbReference type="EMBL" id="CAXKWB010007241">
    <property type="protein sequence ID" value="CAL4086221.1"/>
    <property type="molecule type" value="Genomic_DNA"/>
</dbReference>
<dbReference type="InterPro" id="IPR057564">
    <property type="entry name" value="HEAT_ATR"/>
</dbReference>
<feature type="domain" description="FATC" evidence="13">
    <location>
        <begin position="1800"/>
        <end position="1832"/>
    </location>
</feature>
<keyword evidence="4 10" id="KW-0547">Nucleotide-binding</keyword>
<evidence type="ECO:0000259" key="13">
    <source>
        <dbReference type="PROSITE" id="PS51190"/>
    </source>
</evidence>
<dbReference type="InterPro" id="IPR000403">
    <property type="entry name" value="PI3/4_kinase_cat_dom"/>
</dbReference>
<evidence type="ECO:0000256" key="6">
    <source>
        <dbReference type="ARBA" id="ARBA00022840"/>
    </source>
</evidence>
<evidence type="ECO:0000313" key="15">
    <source>
        <dbReference type="Proteomes" id="UP001497623"/>
    </source>
</evidence>
<gene>
    <name evidence="14" type="ORF">MNOR_LOCUS12945</name>
</gene>
<dbReference type="InterPro" id="IPR003152">
    <property type="entry name" value="FATC_dom"/>
</dbReference>
<dbReference type="GO" id="GO:0038202">
    <property type="term" value="P:TORC1 signaling"/>
    <property type="evidence" value="ECO:0007669"/>
    <property type="project" value="TreeGrafter"/>
</dbReference>
<dbReference type="Pfam" id="PF00454">
    <property type="entry name" value="PI3_PI4_kinase"/>
    <property type="match status" value="1"/>
</dbReference>
<comment type="catalytic activity">
    <reaction evidence="9">
        <text>L-seryl-[protein] + ATP = O-phospho-L-seryl-[protein] + ADP + H(+)</text>
        <dbReference type="Rhea" id="RHEA:17989"/>
        <dbReference type="Rhea" id="RHEA-COMP:9863"/>
        <dbReference type="Rhea" id="RHEA-COMP:11604"/>
        <dbReference type="ChEBI" id="CHEBI:15378"/>
        <dbReference type="ChEBI" id="CHEBI:29999"/>
        <dbReference type="ChEBI" id="CHEBI:30616"/>
        <dbReference type="ChEBI" id="CHEBI:83421"/>
        <dbReference type="ChEBI" id="CHEBI:456216"/>
        <dbReference type="EC" id="2.7.11.1"/>
    </reaction>
</comment>
<dbReference type="InterPro" id="IPR018936">
    <property type="entry name" value="PI3/4_kinase_CS"/>
</dbReference>
<reference evidence="14 15" key="1">
    <citation type="submission" date="2024-05" db="EMBL/GenBank/DDBJ databases">
        <authorList>
            <person name="Wallberg A."/>
        </authorList>
    </citation>
    <scope>NUCLEOTIDE SEQUENCE [LARGE SCALE GENOMIC DNA]</scope>
</reference>
<dbReference type="SUPFAM" id="SSF47212">
    <property type="entry name" value="FKBP12-rapamycin-binding domain of FKBP-rapamycin-associated protein (FRAP)"/>
    <property type="match status" value="1"/>
</dbReference>
<dbReference type="GO" id="GO:0005634">
    <property type="term" value="C:nucleus"/>
    <property type="evidence" value="ECO:0007669"/>
    <property type="project" value="TreeGrafter"/>
</dbReference>
<evidence type="ECO:0000256" key="9">
    <source>
        <dbReference type="ARBA" id="ARBA00048679"/>
    </source>
</evidence>
<dbReference type="PROSITE" id="PS00915">
    <property type="entry name" value="PI3_4_KINASE_1"/>
    <property type="match status" value="1"/>
</dbReference>
<evidence type="ECO:0000259" key="11">
    <source>
        <dbReference type="PROSITE" id="PS50290"/>
    </source>
</evidence>
<dbReference type="Pfam" id="PF02260">
    <property type="entry name" value="FATC"/>
    <property type="match status" value="1"/>
</dbReference>
<organism evidence="14 15">
    <name type="scientific">Meganyctiphanes norvegica</name>
    <name type="common">Northern krill</name>
    <name type="synonym">Thysanopoda norvegica</name>
    <dbReference type="NCBI Taxonomy" id="48144"/>
    <lineage>
        <taxon>Eukaryota</taxon>
        <taxon>Metazoa</taxon>
        <taxon>Ecdysozoa</taxon>
        <taxon>Arthropoda</taxon>
        <taxon>Crustacea</taxon>
        <taxon>Multicrustacea</taxon>
        <taxon>Malacostraca</taxon>
        <taxon>Eumalacostraca</taxon>
        <taxon>Eucarida</taxon>
        <taxon>Euphausiacea</taxon>
        <taxon>Euphausiidae</taxon>
        <taxon>Meganyctiphanes</taxon>
    </lineage>
</organism>
<feature type="domain" description="FAT" evidence="12">
    <location>
        <begin position="711"/>
        <end position="1263"/>
    </location>
</feature>
<dbReference type="InterPro" id="IPR050517">
    <property type="entry name" value="DDR_Repair_Kinase"/>
</dbReference>
<dbReference type="FunFam" id="1.10.1070.11:FF:000007">
    <property type="entry name" value="Serine/threonine-protein kinase TOR"/>
    <property type="match status" value="1"/>
</dbReference>
<dbReference type="FunFam" id="1.20.120.150:FF:000001">
    <property type="entry name" value="Serine/threonine-protein kinase TOR"/>
    <property type="match status" value="1"/>
</dbReference>
<dbReference type="PANTHER" id="PTHR11139">
    <property type="entry name" value="ATAXIA TELANGIECTASIA MUTATED ATM -RELATED"/>
    <property type="match status" value="1"/>
</dbReference>
<dbReference type="InterPro" id="IPR011009">
    <property type="entry name" value="Kinase-like_dom_sf"/>
</dbReference>
<evidence type="ECO:0000256" key="8">
    <source>
        <dbReference type="ARBA" id="ARBA00047899"/>
    </source>
</evidence>
<protein>
    <recommendedName>
        <fullName evidence="10">Serine/threonine-protein kinase TOR</fullName>
        <ecNumber evidence="10">2.7.11.1</ecNumber>
    </recommendedName>
</protein>
<dbReference type="SUPFAM" id="SSF48371">
    <property type="entry name" value="ARM repeat"/>
    <property type="match status" value="1"/>
</dbReference>
<dbReference type="GO" id="GO:0005524">
    <property type="term" value="F:ATP binding"/>
    <property type="evidence" value="ECO:0007669"/>
    <property type="project" value="UniProtKB-KW"/>
</dbReference>
<dbReference type="PROSITE" id="PS50290">
    <property type="entry name" value="PI3_4_KINASE_3"/>
    <property type="match status" value="1"/>
</dbReference>
<dbReference type="PROSITE" id="PS51190">
    <property type="entry name" value="FATC"/>
    <property type="match status" value="1"/>
</dbReference>
<dbReference type="GO" id="GO:0045930">
    <property type="term" value="P:negative regulation of mitotic cell cycle"/>
    <property type="evidence" value="ECO:0007669"/>
    <property type="project" value="UniProtKB-ARBA"/>
</dbReference>
<dbReference type="InterPro" id="IPR036940">
    <property type="entry name" value="PI3/4_kinase_cat_sf"/>
</dbReference>
<dbReference type="GO" id="GO:2000243">
    <property type="term" value="P:positive regulation of reproductive process"/>
    <property type="evidence" value="ECO:0007669"/>
    <property type="project" value="UniProtKB-ARBA"/>
</dbReference>
<dbReference type="InterPro" id="IPR026683">
    <property type="entry name" value="TOR_cat"/>
</dbReference>
<dbReference type="GO" id="GO:0044877">
    <property type="term" value="F:protein-containing complex binding"/>
    <property type="evidence" value="ECO:0007669"/>
    <property type="project" value="InterPro"/>
</dbReference>
<evidence type="ECO:0000256" key="5">
    <source>
        <dbReference type="ARBA" id="ARBA00022777"/>
    </source>
</evidence>
<evidence type="ECO:0000256" key="4">
    <source>
        <dbReference type="ARBA" id="ARBA00022741"/>
    </source>
</evidence>
<dbReference type="Pfam" id="PF23593">
    <property type="entry name" value="HEAT_ATR"/>
    <property type="match status" value="1"/>
</dbReference>
<dbReference type="SMART" id="SM01346">
    <property type="entry name" value="DUF3385"/>
    <property type="match status" value="1"/>
</dbReference>
<dbReference type="Gene3D" id="1.20.120.150">
    <property type="entry name" value="FKBP12-rapamycin binding domain"/>
    <property type="match status" value="1"/>
</dbReference>
<dbReference type="SMART" id="SM01345">
    <property type="entry name" value="Rapamycin_bind"/>
    <property type="match status" value="1"/>
</dbReference>
<dbReference type="SUPFAM" id="SSF56112">
    <property type="entry name" value="Protein kinase-like (PK-like)"/>
    <property type="match status" value="1"/>
</dbReference>
<dbReference type="InterPro" id="IPR024585">
    <property type="entry name" value="mTOR_dom"/>
</dbReference>
<dbReference type="InterPro" id="IPR009076">
    <property type="entry name" value="FRB_dom"/>
</dbReference>
<dbReference type="SMART" id="SM00146">
    <property type="entry name" value="PI3Kc"/>
    <property type="match status" value="1"/>
</dbReference>
<dbReference type="PANTHER" id="PTHR11139:SF9">
    <property type="entry name" value="SERINE_THREONINE-PROTEIN KINASE MTOR"/>
    <property type="match status" value="1"/>
</dbReference>
<feature type="domain" description="PI3K/PI4K catalytic" evidence="11">
    <location>
        <begin position="1437"/>
        <end position="1752"/>
    </location>
</feature>
<keyword evidence="3" id="KW-0677">Repeat</keyword>
<dbReference type="EC" id="2.7.11.1" evidence="10"/>
<keyword evidence="2 10" id="KW-0808">Transferase</keyword>
<dbReference type="GO" id="GO:0031931">
    <property type="term" value="C:TORC1 complex"/>
    <property type="evidence" value="ECO:0007669"/>
    <property type="project" value="UniProtKB-ARBA"/>
</dbReference>
<comment type="similarity">
    <text evidence="1 10">Belongs to the PI3/PI4-kinase family.</text>
</comment>
<sequence length="1832" mass="209290">MDSDVRLCVLASLDESFDSHLAQPENLNALIYALSDEVFEIRVYAISILGRLSGINPAYVHPFLRKALLKILDELDYSGIGRNRELSAHMLCHLIANAPRFMRQFVQAIMSVLVPKLKDQDPNPAVTTCVLMAIGDLAQPSLKFLRKCLPEILMPLGKMYFNGAAFRSRHQDLGTISHSRKHTGHGTRHRADKAAGFNAVHGYLKNNNNTARLRETIRVLGLLGALDPYKHKMNTGMIKIQEDTGVAVISITETKTDELTSDMGTSEMLVNLNYSSLEEFYPACAIAMLMKVIKDPTLAQHHNEVVRAVTFIFKSLGVKGVPYLAQVIPSLLSVIRQSDASFRDYLFQQLATLIGIVKQHIRNYLTDIIQVLKEFWVPGGKMETTITIISVVESIALAVGSEFKIYLKELIPMILKSFINDSKEKQVTAKLLLAFQKFGATLEEFLHMILPHIVKLFDATDVPYSVRKSALETIDHFSDYLDLSDYTSRIIHPLLRTLDTTPELRTPGMEVLCAVATQLGRSYECFIPLVHRITTKHKIHHPRYDILVAKVVKGLTVTDDELNVITAHQRARRPKPHDHQLETDTATIKKSAVGVQGLQRAWVFQRLVSKDDWLEWLRRFSIELMRASPSPALRSCYSVSTTYVQLSRDLFNTAFVSCWSELNETLQDDLLQSLRQALTSQDIPEITQTLLNLAEFMEHCDKGPLPLELTLLGEKAMECRAYAKALHYKEEEFHKGPTSEVLEHLISINNKLGQKEAAAGLLEYARKNKRTDMKVQERWFEKLHDWDQALAHYQTKLETRPDDLQLIHGQMRCLEALGEWGELYTVSCERWNCPTMNEEWRTQMSRVSSASAWAMGEWTMMEEYTKFIPRDTQEGAFYRAVLATHKDQYALAQQLIDSARDLLERELTAMVGESYQRAYNAMVAVQMLAELEEVIQFKLVPERRQPITQIWWDRLQGIHIIHDFFPMLHVRSLVLSPQEDMRPWLKFAALCRKSGRLTLSHKTLVRLLGYDHTSTPQQALPVTQPEVTYQYCKHMYTSSSRRLEAFGQLQTFLQNLAHHVGGQNGDTKLRKLVSRVYLKMGDWYEELNGLNEENINTILTYYTHAKDTDEACYKAWHAYAYMNFEAILFYKNRADAVSAEGATEEANTTPRRRRSKSACDFTVAAVRGFIRSISLSDGNSLQDTLRLLTVWFQYGHQQGVYEALVDGLKTIHNQTWLQVIPQLIARIDTSKPLVGKLIHQLLMDIGKHHPQALIYPLTVAAKSSVPARAQAAEKVLKNMREHSANLVSQAMMVSEELIRVAILWHERWYEGLEEASRLYFGERNESGMFRTLEPLHALMERGPQTLKEMSFNQAYGRDLQEAQEWCKRYQRSGSVRDLNQAWDLYYHVFRRISRQLPQLTSLELQSVSPRLLKCRDLDIAVPGSYAPNSSLIQISYVQASLQILSSKQRPRKLCIRGSIGRDFMFLLKGHEDLRQDERVMQLFGLVNTLLIGNPDTFRRNLTIQRFAVIPLSTNSGLIGWVPHCDTLHLLIRDWREKKKIMLNLEHRIMMRMAQDLEHLCLMQKVEVFEHALELTQGDDLAKLLWFKSPSSEVWFDRRTNYTRSLAVMSMVGYVLGLGDRHPSNLMLDQQSGKIIHIDFGDCFEVAITREKFPEKIPFRLTRMLINAMEVTGIDGTYRMTCESVMALLRRNKDSLMAMLEAFVYDPLLNWRLMDTTTPKSKQRSVVAEGVTTTTTTAGGSETPIMDAVPALTSGMPVGSQSRSTEIREVSGSSEALNKKAVAIVNRVRDKLTGRDFSHEESLDVHKQVELLIAQATSHENLCQCYIGWCPFW</sequence>
<evidence type="ECO:0000256" key="7">
    <source>
        <dbReference type="ARBA" id="ARBA00023306"/>
    </source>
</evidence>
<proteinExistence type="inferred from homology"/>
<keyword evidence="7" id="KW-0131">Cell cycle</keyword>
<dbReference type="InterPro" id="IPR011989">
    <property type="entry name" value="ARM-like"/>
</dbReference>
<evidence type="ECO:0000256" key="10">
    <source>
        <dbReference type="RuleBase" id="RU364109"/>
    </source>
</evidence>
<comment type="catalytic activity">
    <reaction evidence="8 10">
        <text>L-threonyl-[protein] + ATP = O-phospho-L-threonyl-[protein] + ADP + H(+)</text>
        <dbReference type="Rhea" id="RHEA:46608"/>
        <dbReference type="Rhea" id="RHEA-COMP:11060"/>
        <dbReference type="Rhea" id="RHEA-COMP:11605"/>
        <dbReference type="ChEBI" id="CHEBI:15378"/>
        <dbReference type="ChEBI" id="CHEBI:30013"/>
        <dbReference type="ChEBI" id="CHEBI:30616"/>
        <dbReference type="ChEBI" id="CHEBI:61977"/>
        <dbReference type="ChEBI" id="CHEBI:456216"/>
        <dbReference type="EC" id="2.7.11.1"/>
    </reaction>
</comment>
<dbReference type="Pfam" id="PF08771">
    <property type="entry name" value="FRB_dom"/>
    <property type="match status" value="1"/>
</dbReference>
<evidence type="ECO:0000256" key="2">
    <source>
        <dbReference type="ARBA" id="ARBA00022679"/>
    </source>
</evidence>
<dbReference type="FunFam" id="3.30.1010.10:FF:000004">
    <property type="entry name" value="Serine/threonine-protein kinase TOR"/>
    <property type="match status" value="1"/>
</dbReference>
<dbReference type="GO" id="GO:0045893">
    <property type="term" value="P:positive regulation of DNA-templated transcription"/>
    <property type="evidence" value="ECO:0007669"/>
    <property type="project" value="UniProtKB-ARBA"/>
</dbReference>
<dbReference type="CDD" id="cd05169">
    <property type="entry name" value="PIKKc_TOR"/>
    <property type="match status" value="1"/>
</dbReference>
<dbReference type="SMART" id="SM01343">
    <property type="entry name" value="FATC"/>
    <property type="match status" value="1"/>
</dbReference>
<dbReference type="InterPro" id="IPR016024">
    <property type="entry name" value="ARM-type_fold"/>
</dbReference>
<keyword evidence="6 10" id="KW-0067">ATP-binding</keyword>
<keyword evidence="5 10" id="KW-0418">Kinase</keyword>
<name>A0AAV2QL77_MEGNR</name>
<dbReference type="PROSITE" id="PS51189">
    <property type="entry name" value="FAT"/>
    <property type="match status" value="1"/>
</dbReference>
<dbReference type="Gene3D" id="1.25.10.10">
    <property type="entry name" value="Leucine-rich Repeat Variant"/>
    <property type="match status" value="2"/>
</dbReference>
<dbReference type="GO" id="GO:0045787">
    <property type="term" value="P:positive regulation of cell cycle"/>
    <property type="evidence" value="ECO:0007669"/>
    <property type="project" value="UniProtKB-ARBA"/>
</dbReference>
<dbReference type="InterPro" id="IPR014009">
    <property type="entry name" value="PIK_FAT"/>
</dbReference>
<dbReference type="GO" id="GO:0004674">
    <property type="term" value="F:protein serine/threonine kinase activity"/>
    <property type="evidence" value="ECO:0007669"/>
    <property type="project" value="UniProtKB-KW"/>
</dbReference>
<dbReference type="Pfam" id="PF11865">
    <property type="entry name" value="mTOR_dom"/>
    <property type="match status" value="1"/>
</dbReference>
<keyword evidence="15" id="KW-1185">Reference proteome</keyword>
<dbReference type="PROSITE" id="PS00916">
    <property type="entry name" value="PI3_4_KINASE_2"/>
    <property type="match status" value="1"/>
</dbReference>
<evidence type="ECO:0000256" key="3">
    <source>
        <dbReference type="ARBA" id="ARBA00022737"/>
    </source>
</evidence>
<dbReference type="Proteomes" id="UP001497623">
    <property type="component" value="Unassembled WGS sequence"/>
</dbReference>
<dbReference type="GO" id="GO:0031932">
    <property type="term" value="C:TORC2 complex"/>
    <property type="evidence" value="ECO:0007669"/>
    <property type="project" value="TreeGrafter"/>
</dbReference>
<evidence type="ECO:0000313" key="14">
    <source>
        <dbReference type="EMBL" id="CAL4086221.1"/>
    </source>
</evidence>
<feature type="non-terminal residue" evidence="14">
    <location>
        <position position="1832"/>
    </location>
</feature>
<dbReference type="Gene3D" id="3.30.1010.10">
    <property type="entry name" value="Phosphatidylinositol 3-kinase Catalytic Subunit, Chain A, domain 4"/>
    <property type="match status" value="1"/>
</dbReference>
<keyword evidence="10" id="KW-0723">Serine/threonine-protein kinase</keyword>
<evidence type="ECO:0000256" key="1">
    <source>
        <dbReference type="ARBA" id="ARBA00011031"/>
    </source>
</evidence>
<dbReference type="InterPro" id="IPR036738">
    <property type="entry name" value="FRB_sf"/>
</dbReference>
<dbReference type="InterPro" id="IPR003151">
    <property type="entry name" value="PIK-rel_kinase_FAT"/>
</dbReference>
<evidence type="ECO:0000259" key="12">
    <source>
        <dbReference type="PROSITE" id="PS51189"/>
    </source>
</evidence>
<accession>A0AAV2QL77</accession>
<dbReference type="GO" id="GO:0016242">
    <property type="term" value="P:negative regulation of macroautophagy"/>
    <property type="evidence" value="ECO:0007669"/>
    <property type="project" value="TreeGrafter"/>
</dbReference>
<dbReference type="GO" id="GO:0010605">
    <property type="term" value="P:negative regulation of macromolecule metabolic process"/>
    <property type="evidence" value="ECO:0007669"/>
    <property type="project" value="UniProtKB-ARBA"/>
</dbReference>
<comment type="caution">
    <text evidence="14">The sequence shown here is derived from an EMBL/GenBank/DDBJ whole genome shotgun (WGS) entry which is preliminary data.</text>
</comment>
<dbReference type="Pfam" id="PF02259">
    <property type="entry name" value="FAT"/>
    <property type="match status" value="1"/>
</dbReference>
<dbReference type="Gene3D" id="1.10.1070.11">
    <property type="entry name" value="Phosphatidylinositol 3-/4-kinase, catalytic domain"/>
    <property type="match status" value="1"/>
</dbReference>